<dbReference type="AlphaFoldDB" id="A0A0J1HIG2"/>
<dbReference type="GO" id="GO:1904680">
    <property type="term" value="F:peptide transmembrane transporter activity"/>
    <property type="evidence" value="ECO:0007669"/>
    <property type="project" value="TreeGrafter"/>
</dbReference>
<organism evidence="2 3">
    <name type="scientific">Photobacterium ganghwense</name>
    <dbReference type="NCBI Taxonomy" id="320778"/>
    <lineage>
        <taxon>Bacteria</taxon>
        <taxon>Pseudomonadati</taxon>
        <taxon>Pseudomonadota</taxon>
        <taxon>Gammaproteobacteria</taxon>
        <taxon>Vibrionales</taxon>
        <taxon>Vibrionaceae</taxon>
        <taxon>Photobacterium</taxon>
    </lineage>
</organism>
<reference evidence="2 3" key="1">
    <citation type="submission" date="2015-05" db="EMBL/GenBank/DDBJ databases">
        <title>Photobacterium galathea sp. nov.</title>
        <authorList>
            <person name="Machado H."/>
            <person name="Gram L."/>
        </authorList>
    </citation>
    <scope>NUCLEOTIDE SEQUENCE [LARGE SCALE GENOMIC DNA]</scope>
    <source>
        <strain evidence="2 3">DSM 22954</strain>
    </source>
</reference>
<evidence type="ECO:0000313" key="2">
    <source>
        <dbReference type="EMBL" id="KLV11399.1"/>
    </source>
</evidence>
<dbReference type="PIRSF" id="PIRSF002741">
    <property type="entry name" value="MppA"/>
    <property type="match status" value="1"/>
</dbReference>
<dbReference type="Gene3D" id="3.10.105.10">
    <property type="entry name" value="Dipeptide-binding Protein, Domain 3"/>
    <property type="match status" value="1"/>
</dbReference>
<dbReference type="NCBIfam" id="NF011689">
    <property type="entry name" value="PRK15109.1"/>
    <property type="match status" value="1"/>
</dbReference>
<dbReference type="GO" id="GO:0043190">
    <property type="term" value="C:ATP-binding cassette (ABC) transporter complex"/>
    <property type="evidence" value="ECO:0007669"/>
    <property type="project" value="InterPro"/>
</dbReference>
<dbReference type="PROSITE" id="PS51257">
    <property type="entry name" value="PROKAR_LIPOPROTEIN"/>
    <property type="match status" value="1"/>
</dbReference>
<dbReference type="Pfam" id="PF00496">
    <property type="entry name" value="SBP_bac_5"/>
    <property type="match status" value="1"/>
</dbReference>
<keyword evidence="3" id="KW-1185">Reference proteome</keyword>
<dbReference type="STRING" id="320778.ABT57_01190"/>
<evidence type="ECO:0000259" key="1">
    <source>
        <dbReference type="Pfam" id="PF00496"/>
    </source>
</evidence>
<dbReference type="GO" id="GO:0015833">
    <property type="term" value="P:peptide transport"/>
    <property type="evidence" value="ECO:0007669"/>
    <property type="project" value="TreeGrafter"/>
</dbReference>
<name>A0A0J1HIG2_9GAMM</name>
<dbReference type="SUPFAM" id="SSF53850">
    <property type="entry name" value="Periplasmic binding protein-like II"/>
    <property type="match status" value="1"/>
</dbReference>
<comment type="caution">
    <text evidence="2">The sequence shown here is derived from an EMBL/GenBank/DDBJ whole genome shotgun (WGS) entry which is preliminary data.</text>
</comment>
<feature type="domain" description="Solute-binding protein family 5" evidence="1">
    <location>
        <begin position="77"/>
        <end position="456"/>
    </location>
</feature>
<dbReference type="Gene3D" id="3.40.190.10">
    <property type="entry name" value="Periplasmic binding protein-like II"/>
    <property type="match status" value="1"/>
</dbReference>
<dbReference type="InterPro" id="IPR000914">
    <property type="entry name" value="SBP_5_dom"/>
</dbReference>
<dbReference type="InterPro" id="IPR039424">
    <property type="entry name" value="SBP_5"/>
</dbReference>
<dbReference type="RefSeq" id="WP_047883358.1">
    <property type="nucleotide sequence ID" value="NZ_LDOU01000002.1"/>
</dbReference>
<dbReference type="OrthoDB" id="9801912at2"/>
<dbReference type="PANTHER" id="PTHR30290">
    <property type="entry name" value="PERIPLASMIC BINDING COMPONENT OF ABC TRANSPORTER"/>
    <property type="match status" value="1"/>
</dbReference>
<protein>
    <submittedName>
        <fullName evidence="2">ABC transporter substrate-binding protein</fullName>
    </submittedName>
</protein>
<dbReference type="Gene3D" id="3.90.76.10">
    <property type="entry name" value="Dipeptide-binding Protein, Domain 1"/>
    <property type="match status" value="1"/>
</dbReference>
<dbReference type="InterPro" id="IPR030678">
    <property type="entry name" value="Peptide/Ni-bd"/>
</dbReference>
<proteinExistence type="predicted"/>
<accession>A0A0J1HIG2</accession>
<dbReference type="EMBL" id="LDOU01000002">
    <property type="protein sequence ID" value="KLV11399.1"/>
    <property type="molecule type" value="Genomic_DNA"/>
</dbReference>
<dbReference type="PATRIC" id="fig|320778.3.peg.247"/>
<sequence length="540" mass="60178">MSAYTRLLLACVSLASLVGCSDPQQDSNIRSRGFVYCGQDTPATFNPQLTDGGLTADTLAAQIFDRLLLLDPVSHQPTPALASNWTISEDGLAYTFELRKGIAFQTTPWFTPTREFNAQDVAFSFSRVINPNHPYHAVSGGRYPWFDSQGFANLIEEIEILDPYTVRFNLKRPDNAFLANMATTYAVIHSAEYASSLLRAGKPDQIDRKPIGTGPFALYSYQPNDFVRLKRHPGYWQGQAEMEQVVFDIASRGTGSLAKLLSGECDVLSSPVASQLPVISDNDNYELNAQTGMNVAFLALDTNQPELKDVRVRQAINHAINRENLLNSVYYGTGTKARSLLPPMSWAYNHNSQALDYDPERAQALLKEAGYEKNLMLSLWVPLEPRPYNPSPRKTAELIQADLNAIGVKVNIITQDSVRRFSTIDKANSDLILAGWIADNGDPDNFLRPLLSCDAKQAGLNVANWCNLDFENLLELASRTTKLDQRLDFYHVAQDILDKEVPIVPLAHGVHFQVHHRSLSGLQMSPFGTRSFSTVYRNEN</sequence>
<dbReference type="CDD" id="cd08493">
    <property type="entry name" value="PBP2_DppA_like"/>
    <property type="match status" value="1"/>
</dbReference>
<dbReference type="GO" id="GO:0030288">
    <property type="term" value="C:outer membrane-bounded periplasmic space"/>
    <property type="evidence" value="ECO:0007669"/>
    <property type="project" value="UniProtKB-ARBA"/>
</dbReference>
<dbReference type="Proteomes" id="UP000035909">
    <property type="component" value="Unassembled WGS sequence"/>
</dbReference>
<dbReference type="PANTHER" id="PTHR30290:SF28">
    <property type="entry name" value="ABC TRANSPORTER PERIPLASMIC-BINDING PROTEIN SAPA-RELATED"/>
    <property type="match status" value="1"/>
</dbReference>
<evidence type="ECO:0000313" key="3">
    <source>
        <dbReference type="Proteomes" id="UP000035909"/>
    </source>
</evidence>
<gene>
    <name evidence="2" type="ORF">ABT57_01190</name>
</gene>